<dbReference type="InterPro" id="IPR025857">
    <property type="entry name" value="MacB_PCD"/>
</dbReference>
<sequence>MIKMAFRNIFRNKKRTVLAIISVALGIGGLIFGLSYIKGLELLFQKENTKVMGEVRVTVKNYELKSKLMDVSSSISVNLKKKILKIEGVKRVDGIINFGAYIFSDNDDSKGLGFGVEKNSYIKDKVYRGKFLTKIGDIVVGKKIQEKLNLKIGDKITVLTATKGASTFALNYKISGFYNIGGPLNNSFSILLNDAMYLLDMEGEVTELHVYGENIKLANTIKLKLMDILKTDNVEIKKWDEIGAASITQVWNATKAVMIIILGLLSAVVIVNTMVMSVFERKKEIGVMKAFGMSRIKIIKLICTEGLFMGVIGSLLGILIGGFAGYYFSVNGIFLGSSMNGVMGNIDIGDTLYTKLAISDIIVSGITGIIVGIFASFIPAVIEIRKRVVRNLYE</sequence>
<feature type="transmembrane region" description="Helical" evidence="7">
    <location>
        <begin position="256"/>
        <end position="279"/>
    </location>
</feature>
<keyword evidence="11" id="KW-1185">Reference proteome</keyword>
<dbReference type="Proteomes" id="UP001321582">
    <property type="component" value="Chromosome"/>
</dbReference>
<feature type="domain" description="MacB-like periplasmic core" evidence="9">
    <location>
        <begin position="16"/>
        <end position="192"/>
    </location>
</feature>
<keyword evidence="5 7" id="KW-1133">Transmembrane helix</keyword>
<dbReference type="Pfam" id="PF12704">
    <property type="entry name" value="MacB_PCD"/>
    <property type="match status" value="1"/>
</dbReference>
<evidence type="ECO:0000256" key="6">
    <source>
        <dbReference type="ARBA" id="ARBA00023136"/>
    </source>
</evidence>
<keyword evidence="3" id="KW-1003">Cell membrane</keyword>
<name>A0AAU9D275_9FUSO</name>
<evidence type="ECO:0000256" key="7">
    <source>
        <dbReference type="SAM" id="Phobius"/>
    </source>
</evidence>
<dbReference type="PANTHER" id="PTHR30489">
    <property type="entry name" value="LIPOPROTEIN-RELEASING SYSTEM TRANSMEMBRANE PROTEIN LOLE"/>
    <property type="match status" value="1"/>
</dbReference>
<gene>
    <name evidence="10" type="ORF">HLVA_06580</name>
</gene>
<keyword evidence="4 7" id="KW-0812">Transmembrane</keyword>
<evidence type="ECO:0000256" key="2">
    <source>
        <dbReference type="ARBA" id="ARBA00005236"/>
    </source>
</evidence>
<dbReference type="RefSeq" id="WP_307905025.1">
    <property type="nucleotide sequence ID" value="NZ_AP027059.1"/>
</dbReference>
<feature type="transmembrane region" description="Helical" evidence="7">
    <location>
        <begin position="361"/>
        <end position="382"/>
    </location>
</feature>
<dbReference type="GO" id="GO:0098797">
    <property type="term" value="C:plasma membrane protein complex"/>
    <property type="evidence" value="ECO:0007669"/>
    <property type="project" value="TreeGrafter"/>
</dbReference>
<comment type="similarity">
    <text evidence="2">Belongs to the ABC-4 integral membrane protein family. LolC/E subfamily.</text>
</comment>
<keyword evidence="6 7" id="KW-0472">Membrane</keyword>
<dbReference type="InterPro" id="IPR003838">
    <property type="entry name" value="ABC3_permease_C"/>
</dbReference>
<dbReference type="InterPro" id="IPR051447">
    <property type="entry name" value="Lipoprotein-release_system"/>
</dbReference>
<dbReference type="PANTHER" id="PTHR30489:SF0">
    <property type="entry name" value="LIPOPROTEIN-RELEASING SYSTEM TRANSMEMBRANE PROTEIN LOLE"/>
    <property type="match status" value="1"/>
</dbReference>
<dbReference type="GO" id="GO:0044874">
    <property type="term" value="P:lipoprotein localization to outer membrane"/>
    <property type="evidence" value="ECO:0007669"/>
    <property type="project" value="TreeGrafter"/>
</dbReference>
<feature type="domain" description="ABC3 transporter permease C-terminal" evidence="8">
    <location>
        <begin position="257"/>
        <end position="380"/>
    </location>
</feature>
<evidence type="ECO:0000313" key="11">
    <source>
        <dbReference type="Proteomes" id="UP001321582"/>
    </source>
</evidence>
<comment type="subcellular location">
    <subcellularLocation>
        <location evidence="1">Cell membrane</location>
        <topology evidence="1">Multi-pass membrane protein</topology>
    </subcellularLocation>
</comment>
<proteinExistence type="inferred from homology"/>
<evidence type="ECO:0000256" key="3">
    <source>
        <dbReference type="ARBA" id="ARBA00022475"/>
    </source>
</evidence>
<dbReference type="Pfam" id="PF02687">
    <property type="entry name" value="FtsX"/>
    <property type="match status" value="1"/>
</dbReference>
<dbReference type="EMBL" id="AP027059">
    <property type="protein sequence ID" value="BDU50089.1"/>
    <property type="molecule type" value="Genomic_DNA"/>
</dbReference>
<dbReference type="AlphaFoldDB" id="A0AAU9D275"/>
<dbReference type="KEGG" id="haby:HLVA_06580"/>
<feature type="transmembrane region" description="Helical" evidence="7">
    <location>
        <begin position="299"/>
        <end position="328"/>
    </location>
</feature>
<organism evidence="10 11">
    <name type="scientific">Haliovirga abyssi</name>
    <dbReference type="NCBI Taxonomy" id="2996794"/>
    <lineage>
        <taxon>Bacteria</taxon>
        <taxon>Fusobacteriati</taxon>
        <taxon>Fusobacteriota</taxon>
        <taxon>Fusobacteriia</taxon>
        <taxon>Fusobacteriales</taxon>
        <taxon>Haliovirgaceae</taxon>
        <taxon>Haliovirga</taxon>
    </lineage>
</organism>
<accession>A0AAU9D275</accession>
<evidence type="ECO:0000259" key="8">
    <source>
        <dbReference type="Pfam" id="PF02687"/>
    </source>
</evidence>
<reference evidence="10 11" key="1">
    <citation type="submission" date="2022-11" db="EMBL/GenBank/DDBJ databases">
        <title>Haliovirga abyssi gen. nov., sp. nov., a mesophilic fermentative bacterium isolated from the Iheya North hydrothermal field and the proposal of Haliovirgaceae fam. nov.</title>
        <authorList>
            <person name="Miyazaki U."/>
            <person name="Tame A."/>
            <person name="Miyazaki J."/>
            <person name="Takai K."/>
            <person name="Sawayama S."/>
            <person name="Kitajima M."/>
            <person name="Okamoto A."/>
            <person name="Nakagawa S."/>
        </authorList>
    </citation>
    <scope>NUCLEOTIDE SEQUENCE [LARGE SCALE GENOMIC DNA]</scope>
    <source>
        <strain evidence="10 11">IC12</strain>
    </source>
</reference>
<evidence type="ECO:0000256" key="5">
    <source>
        <dbReference type="ARBA" id="ARBA00022989"/>
    </source>
</evidence>
<evidence type="ECO:0000256" key="4">
    <source>
        <dbReference type="ARBA" id="ARBA00022692"/>
    </source>
</evidence>
<evidence type="ECO:0000256" key="1">
    <source>
        <dbReference type="ARBA" id="ARBA00004651"/>
    </source>
</evidence>
<protein>
    <submittedName>
        <fullName evidence="10">ABC transporter permease</fullName>
    </submittedName>
</protein>
<evidence type="ECO:0000259" key="9">
    <source>
        <dbReference type="Pfam" id="PF12704"/>
    </source>
</evidence>
<evidence type="ECO:0000313" key="10">
    <source>
        <dbReference type="EMBL" id="BDU50089.1"/>
    </source>
</evidence>